<dbReference type="GO" id="GO:0005737">
    <property type="term" value="C:cytoplasm"/>
    <property type="evidence" value="ECO:0007669"/>
    <property type="project" value="UniProtKB-SubCell"/>
</dbReference>
<evidence type="ECO:0000256" key="12">
    <source>
        <dbReference type="ARBA" id="ARBA00022801"/>
    </source>
</evidence>
<keyword evidence="19" id="KW-1185">Reference proteome</keyword>
<feature type="binding site" evidence="14 15">
    <location>
        <position position="24"/>
    </location>
    <ligand>
        <name>a divalent metal cation</name>
        <dbReference type="ChEBI" id="CHEBI:60240"/>
    </ligand>
</feature>
<evidence type="ECO:0000256" key="15">
    <source>
        <dbReference type="PROSITE-ProRule" id="PRU01319"/>
    </source>
</evidence>
<feature type="binding site" evidence="14 15">
    <location>
        <position position="116"/>
    </location>
    <ligand>
        <name>a divalent metal cation</name>
        <dbReference type="ChEBI" id="CHEBI:60240"/>
    </ligand>
</feature>
<organism evidence="18 19">
    <name type="scientific">Desulfurispira natronophila</name>
    <dbReference type="NCBI Taxonomy" id="682562"/>
    <lineage>
        <taxon>Bacteria</taxon>
        <taxon>Pseudomonadati</taxon>
        <taxon>Chrysiogenota</taxon>
        <taxon>Chrysiogenia</taxon>
        <taxon>Chrysiogenales</taxon>
        <taxon>Chrysiogenaceae</taxon>
        <taxon>Desulfurispira</taxon>
    </lineage>
</organism>
<evidence type="ECO:0000256" key="11">
    <source>
        <dbReference type="ARBA" id="ARBA00022759"/>
    </source>
</evidence>
<evidence type="ECO:0000256" key="8">
    <source>
        <dbReference type="ARBA" id="ARBA00022490"/>
    </source>
</evidence>
<dbReference type="CDD" id="cd07182">
    <property type="entry name" value="RNase_HII_bacteria_HII_like"/>
    <property type="match status" value="1"/>
</dbReference>
<comment type="caution">
    <text evidence="18">The sequence shown here is derived from an EMBL/GenBank/DDBJ whole genome shotgun (WGS) entry which is preliminary data.</text>
</comment>
<evidence type="ECO:0000256" key="1">
    <source>
        <dbReference type="ARBA" id="ARBA00000077"/>
    </source>
</evidence>
<dbReference type="SUPFAM" id="SSF53098">
    <property type="entry name" value="Ribonuclease H-like"/>
    <property type="match status" value="1"/>
</dbReference>
<proteinExistence type="inferred from homology"/>
<evidence type="ECO:0000256" key="6">
    <source>
        <dbReference type="ARBA" id="ARBA00012180"/>
    </source>
</evidence>
<comment type="similarity">
    <text evidence="5 14 16">Belongs to the RNase HII family.</text>
</comment>
<comment type="cofactor">
    <cofactor evidence="14 15">
        <name>Mn(2+)</name>
        <dbReference type="ChEBI" id="CHEBI:29035"/>
    </cofactor>
    <cofactor evidence="14 15">
        <name>Mg(2+)</name>
        <dbReference type="ChEBI" id="CHEBI:18420"/>
    </cofactor>
    <text evidence="14 15">Manganese or magnesium. Binds 1 divalent metal ion per monomer in the absence of substrate. May bind a second metal ion after substrate binding.</text>
</comment>
<sequence>MNPLFQHDQQWRQQHGITHLAGVDEVGRGPLAGPVCAAAVILPAHFYHLEIRDSKRLNPRKRRQLAVVIQESALAYSVSTVSPHQIDRINIRQATRKAMQQAAWELPTVPEHIVLDGNESALSLPAHHTSIVKGDQLSLCIAAASILAKVYRDAIMDHYDTIFPQYGFTKHKGYGTAQHRQALLFHGLTPIHRRSFCRNFPDSSW</sequence>
<evidence type="ECO:0000313" key="19">
    <source>
        <dbReference type="Proteomes" id="UP000528322"/>
    </source>
</evidence>
<dbReference type="Gene3D" id="3.30.420.10">
    <property type="entry name" value="Ribonuclease H-like superfamily/Ribonuclease H"/>
    <property type="match status" value="1"/>
</dbReference>
<evidence type="ECO:0000256" key="14">
    <source>
        <dbReference type="HAMAP-Rule" id="MF_00052"/>
    </source>
</evidence>
<dbReference type="PROSITE" id="PS51975">
    <property type="entry name" value="RNASE_H_2"/>
    <property type="match status" value="1"/>
</dbReference>
<dbReference type="GO" id="GO:0030145">
    <property type="term" value="F:manganese ion binding"/>
    <property type="evidence" value="ECO:0007669"/>
    <property type="project" value="UniProtKB-UniRule"/>
</dbReference>
<evidence type="ECO:0000256" key="10">
    <source>
        <dbReference type="ARBA" id="ARBA00022723"/>
    </source>
</evidence>
<dbReference type="AlphaFoldDB" id="A0A7W7Y6D2"/>
<comment type="catalytic activity">
    <reaction evidence="1 14 15 16">
        <text>Endonucleolytic cleavage to 5'-phosphomonoester.</text>
        <dbReference type="EC" id="3.1.26.4"/>
    </reaction>
</comment>
<dbReference type="Pfam" id="PF01351">
    <property type="entry name" value="RNase_HII"/>
    <property type="match status" value="1"/>
</dbReference>
<accession>A0A7W7Y6D2</accession>
<dbReference type="InterPro" id="IPR022898">
    <property type="entry name" value="RNase_HII"/>
</dbReference>
<evidence type="ECO:0000256" key="5">
    <source>
        <dbReference type="ARBA" id="ARBA00007383"/>
    </source>
</evidence>
<dbReference type="HAMAP" id="MF_00052_B">
    <property type="entry name" value="RNase_HII_B"/>
    <property type="match status" value="1"/>
</dbReference>
<evidence type="ECO:0000256" key="16">
    <source>
        <dbReference type="RuleBase" id="RU003515"/>
    </source>
</evidence>
<comment type="cofactor">
    <cofactor evidence="2">
        <name>Mg(2+)</name>
        <dbReference type="ChEBI" id="CHEBI:18420"/>
    </cofactor>
</comment>
<dbReference type="GO" id="GO:0006298">
    <property type="term" value="P:mismatch repair"/>
    <property type="evidence" value="ECO:0007669"/>
    <property type="project" value="TreeGrafter"/>
</dbReference>
<dbReference type="PANTHER" id="PTHR10954">
    <property type="entry name" value="RIBONUCLEASE H2 SUBUNIT A"/>
    <property type="match status" value="1"/>
</dbReference>
<dbReference type="EMBL" id="JACHID010000023">
    <property type="protein sequence ID" value="MBB5022903.1"/>
    <property type="molecule type" value="Genomic_DNA"/>
</dbReference>
<dbReference type="InterPro" id="IPR001352">
    <property type="entry name" value="RNase_HII/HIII"/>
</dbReference>
<evidence type="ECO:0000256" key="3">
    <source>
        <dbReference type="ARBA" id="ARBA00004065"/>
    </source>
</evidence>
<dbReference type="NCBIfam" id="NF000595">
    <property type="entry name" value="PRK00015.1-3"/>
    <property type="match status" value="1"/>
</dbReference>
<dbReference type="NCBIfam" id="NF000594">
    <property type="entry name" value="PRK00015.1-1"/>
    <property type="match status" value="1"/>
</dbReference>
<name>A0A7W7Y6D2_9BACT</name>
<feature type="domain" description="RNase H type-2" evidence="17">
    <location>
        <begin position="18"/>
        <end position="205"/>
    </location>
</feature>
<dbReference type="RefSeq" id="WP_183734228.1">
    <property type="nucleotide sequence ID" value="NZ_JACHID010000023.1"/>
</dbReference>
<evidence type="ECO:0000313" key="18">
    <source>
        <dbReference type="EMBL" id="MBB5022903.1"/>
    </source>
</evidence>
<dbReference type="GO" id="GO:0004523">
    <property type="term" value="F:RNA-DNA hybrid ribonuclease activity"/>
    <property type="evidence" value="ECO:0007669"/>
    <property type="project" value="UniProtKB-UniRule"/>
</dbReference>
<dbReference type="GO" id="GO:0003723">
    <property type="term" value="F:RNA binding"/>
    <property type="evidence" value="ECO:0007669"/>
    <property type="project" value="UniProtKB-UniRule"/>
</dbReference>
<dbReference type="InterPro" id="IPR036397">
    <property type="entry name" value="RNaseH_sf"/>
</dbReference>
<dbReference type="PANTHER" id="PTHR10954:SF18">
    <property type="entry name" value="RIBONUCLEASE HII"/>
    <property type="match status" value="1"/>
</dbReference>
<gene>
    <name evidence="14" type="primary">rnhB</name>
    <name evidence="18" type="ORF">HNR37_002250</name>
</gene>
<keyword evidence="10 14" id="KW-0479">Metal-binding</keyword>
<comment type="function">
    <text evidence="3 14 16">Endonuclease that specifically degrades the RNA of RNA-DNA hybrids.</text>
</comment>
<evidence type="ECO:0000256" key="7">
    <source>
        <dbReference type="ARBA" id="ARBA00019179"/>
    </source>
</evidence>
<evidence type="ECO:0000256" key="2">
    <source>
        <dbReference type="ARBA" id="ARBA00001946"/>
    </source>
</evidence>
<evidence type="ECO:0000259" key="17">
    <source>
        <dbReference type="PROSITE" id="PS51975"/>
    </source>
</evidence>
<keyword evidence="9 14" id="KW-0540">Nuclease</keyword>
<evidence type="ECO:0000256" key="13">
    <source>
        <dbReference type="ARBA" id="ARBA00023211"/>
    </source>
</evidence>
<dbReference type="InterPro" id="IPR024567">
    <property type="entry name" value="RNase_HII/HIII_dom"/>
</dbReference>
<feature type="binding site" evidence="14 15">
    <location>
        <position position="25"/>
    </location>
    <ligand>
        <name>a divalent metal cation</name>
        <dbReference type="ChEBI" id="CHEBI:60240"/>
    </ligand>
</feature>
<dbReference type="Proteomes" id="UP000528322">
    <property type="component" value="Unassembled WGS sequence"/>
</dbReference>
<evidence type="ECO:0000256" key="9">
    <source>
        <dbReference type="ARBA" id="ARBA00022722"/>
    </source>
</evidence>
<reference evidence="18 19" key="1">
    <citation type="submission" date="2020-08" db="EMBL/GenBank/DDBJ databases">
        <title>Genomic Encyclopedia of Type Strains, Phase IV (KMG-IV): sequencing the most valuable type-strain genomes for metagenomic binning, comparative biology and taxonomic classification.</title>
        <authorList>
            <person name="Goeker M."/>
        </authorList>
    </citation>
    <scope>NUCLEOTIDE SEQUENCE [LARGE SCALE GENOMIC DNA]</scope>
    <source>
        <strain evidence="18 19">DSM 22071</strain>
    </source>
</reference>
<comment type="subcellular location">
    <subcellularLocation>
        <location evidence="4 14">Cytoplasm</location>
    </subcellularLocation>
</comment>
<dbReference type="InterPro" id="IPR012337">
    <property type="entry name" value="RNaseH-like_sf"/>
</dbReference>
<keyword evidence="8 14" id="KW-0963">Cytoplasm</keyword>
<evidence type="ECO:0000256" key="4">
    <source>
        <dbReference type="ARBA" id="ARBA00004496"/>
    </source>
</evidence>
<protein>
    <recommendedName>
        <fullName evidence="7 14">Ribonuclease HII</fullName>
        <shortName evidence="14">RNase HII</shortName>
        <ecNumber evidence="6 14">3.1.26.4</ecNumber>
    </recommendedName>
</protein>
<dbReference type="GO" id="GO:0032299">
    <property type="term" value="C:ribonuclease H2 complex"/>
    <property type="evidence" value="ECO:0007669"/>
    <property type="project" value="TreeGrafter"/>
</dbReference>
<dbReference type="EC" id="3.1.26.4" evidence="6 14"/>
<keyword evidence="11 14" id="KW-0255">Endonuclease</keyword>
<dbReference type="GO" id="GO:0043137">
    <property type="term" value="P:DNA replication, removal of RNA primer"/>
    <property type="evidence" value="ECO:0007669"/>
    <property type="project" value="TreeGrafter"/>
</dbReference>
<keyword evidence="12 14" id="KW-0378">Hydrolase</keyword>
<keyword evidence="13 14" id="KW-0464">Manganese</keyword>